<evidence type="ECO:0000313" key="2">
    <source>
        <dbReference type="EMBL" id="OGC80077.1"/>
    </source>
</evidence>
<accession>A0A1F4XEH2</accession>
<evidence type="ECO:0000313" key="3">
    <source>
        <dbReference type="Proteomes" id="UP000177845"/>
    </source>
</evidence>
<comment type="caution">
    <text evidence="2">The sequence shown here is derived from an EMBL/GenBank/DDBJ whole genome shotgun (WGS) entry which is preliminary data.</text>
</comment>
<feature type="transmembrane region" description="Helical" evidence="1">
    <location>
        <begin position="896"/>
        <end position="916"/>
    </location>
</feature>
<evidence type="ECO:0000256" key="1">
    <source>
        <dbReference type="SAM" id="Phobius"/>
    </source>
</evidence>
<dbReference type="EMBL" id="MEWJ01000022">
    <property type="protein sequence ID" value="OGC80077.1"/>
    <property type="molecule type" value="Genomic_DNA"/>
</dbReference>
<organism evidence="2 3">
    <name type="scientific">candidate division WWE3 bacterium RIFOXYD1_FULL_43_17</name>
    <dbReference type="NCBI Taxonomy" id="1802652"/>
    <lineage>
        <taxon>Bacteria</taxon>
        <taxon>Katanobacteria</taxon>
    </lineage>
</organism>
<keyword evidence="1" id="KW-0812">Transmembrane</keyword>
<name>A0A1F4XEH2_UNCKA</name>
<reference evidence="2 3" key="1">
    <citation type="journal article" date="2016" name="Nat. Commun.">
        <title>Thousands of microbial genomes shed light on interconnected biogeochemical processes in an aquifer system.</title>
        <authorList>
            <person name="Anantharaman K."/>
            <person name="Brown C.T."/>
            <person name="Hug L.A."/>
            <person name="Sharon I."/>
            <person name="Castelle C.J."/>
            <person name="Probst A.J."/>
            <person name="Thomas B.C."/>
            <person name="Singh A."/>
            <person name="Wilkins M.J."/>
            <person name="Karaoz U."/>
            <person name="Brodie E.L."/>
            <person name="Williams K.H."/>
            <person name="Hubbard S.S."/>
            <person name="Banfield J.F."/>
        </authorList>
    </citation>
    <scope>NUCLEOTIDE SEQUENCE [LARGE SCALE GENOMIC DNA]</scope>
</reference>
<keyword evidence="1" id="KW-1133">Transmembrane helix</keyword>
<sequence>MANNPLFPGYIPQKEGDSTNPLFPGYSQGQRAYRPPPGVPLGKYEYNADYWLEQLDQMSFDAGNLPKWFLDRYVDDFKSNLKANYNPGDIPVEQLDDYDQDVMPGVSSISLTLDPTEWQDPGKVLEKTAKSWIKAGTGLRFQKKGWGLEAWPIDLTDYDTRVKSGMWRVAMGLQEDVSPLGREGGVSITSATKAMAGSPDSSGTLFNFPEADYVDGVVKIYETMAKNVVDVQKVMQSGQKRDGKFDSFVSSLSKGIGTELNGKYSVPDLDDSGVQKVDSKGNPLTKSKSRLELFSQLYSDPKQAENFQNAVKILAEKNKLANDMDIGMDGAISGRFGLKGALKARISGNTDEEARWDSKESPTGTQTRFDAKMASLKTNISNRLAATGDDSIDQIIERVKKIDLASATALQKHTDMYKEYLRKVQDALNTYTGDDRQLYNKIANITVNGKELTGGGLFDPSIHRGLLRQMESDIILPGKLTNIDKRFQIGTYLSELEQLSKQPNLKGETLEQLFQMDGQVYKGFFANKARMVASRLEIDRGSYAIQEFYDAVTEGKFMERYVWNKLSKKLVGYTPGEIATQTLNKVGYFGLVIDDSYISEGLRNSKLFNDVFRHKFTVELDNKDGIFQGGSKIKATFLGDKRLAAVETLGNTLSNVSPLGDADLLDLIGGKRKITDVLLDENGKTVFDASGKIAQKYYGKKLPGFWSKDDHFLETVQKQIDDFREWLAQNGAAVGISLADFEAMDATAQKQVLALFHGLNKENQFYGSLKITKEFSGAIQRLGLSLNKLQNKIFGFELFQRIIRPALQIKTIVAEKISDVVATLITKFATKFLHVASGGATVVLDYLIEKVLKPLVRFITRKVVEFGQNFVGALAQGDINKAIAQIDKEIGQVVKFSMYVIGVPLILIYILVYGLFGTVLSSISPIDPTRDNSGYGGTGAGLPQGENALIKIEKDVVVTFSSGSPPETNPVESIENSELEVTAQYIIKITPKVDIEGVSVVFSDVVTKITTNGESTVATLADNQNLGAFTAGETYEITLDPVTIGAGFENSLVKNTLSVETPSFQGTAAETVTFVRYLRIGTPPVPMDCFVFQGFPGAERANFEAALWNISGITGTFLGTLCSDTRKITLSRVNGSGSYCGFASNTGIITFNDTCVSYYTRLNATSYLLAHELGHIYNFWRLNTSTAVTGFPGGFDSVKGLEGGRTLPTYDGNCSTNNSVGEDFAETIGDMVAINSFGSCSKTAVLSYPLGDYNAFWEKFPWHRKFAQEVIFVR</sequence>
<proteinExistence type="predicted"/>
<dbReference type="AlphaFoldDB" id="A0A1F4XEH2"/>
<keyword evidence="1" id="KW-0472">Membrane</keyword>
<dbReference type="Proteomes" id="UP000177845">
    <property type="component" value="Unassembled WGS sequence"/>
</dbReference>
<protein>
    <submittedName>
        <fullName evidence="2">Uncharacterized protein</fullName>
    </submittedName>
</protein>
<gene>
    <name evidence="2" type="ORF">A3K01_03245</name>
</gene>